<dbReference type="PANTHER" id="PTHR37422:SF13">
    <property type="entry name" value="LIPOPOLYSACCHARIDE BIOSYNTHESIS PROTEIN PA4999-RELATED"/>
    <property type="match status" value="1"/>
</dbReference>
<keyword evidence="1" id="KW-0812">Transmembrane</keyword>
<feature type="transmembrane region" description="Helical" evidence="1">
    <location>
        <begin position="836"/>
        <end position="858"/>
    </location>
</feature>
<feature type="transmembrane region" description="Helical" evidence="1">
    <location>
        <begin position="257"/>
        <end position="275"/>
    </location>
</feature>
<feature type="transmembrane region" description="Helical" evidence="1">
    <location>
        <begin position="582"/>
        <end position="602"/>
    </location>
</feature>
<feature type="transmembrane region" description="Helical" evidence="1">
    <location>
        <begin position="106"/>
        <end position="124"/>
    </location>
</feature>
<sequence>MKKIITWISDNVLFILTLFLLAFIPLYPKIPILDVKNTWVYVRGEDFVVLLTLLLWIALLFRKKITLRTPLTVPILIFWLIGAIATIHGIVLIFPTTANVFPNVAYLAYLRHIEYMSLFFVAYSSIRDKEFLKFVIVALVGTLIAVSLYGIGQKFFGLPAYLTMNEEFAKGIPIQLSSLSRVPSTFAGHYDFAAYLVLVISILASLFFGFKNWLIKIALAGAIALGGLVLFWTVSRVSFVVLFIALFFVLLFVKRKLILVFLPTVLVIIILSVIFQPSIFARFGSTVRETNVLVEAETGNAIGNVKFVPFSYFKDKIIGQSFVRDLGEVQHAMKGGKIDEILELESTPSGTFKRPSEPPSAKPLKFPSEVPVVTASNVSTGENLPQGTGYINLSLSPVVKRLGNFFYELDPDEPASMSAEVVILHGNFIVKRASAYDLSFTTRFQGEWPKTLAVFAKNVFLGSGYGSVSLAVDNNYLRILGETGLLGLASFFGIFLTIGIYIKKILPEVRNKVVKNFVLGYVAGVIGLAFNATLIDVFEASKIAFSLWLLTGVVLGTLALYQKKPMNLYQELKNAAVSTYAFIFYLLIGTIIIFSPMISNYFTGDDFTWFRWAADCDYSSCGSILSRIYSFFFDSQGFFYRPGTKLFFAGMYSIFWLNQVVYHIVSISLHFIVSVLFFLLARKILRNNILAGLGAVMFLLMSGYSEAVFWISSIGYLFNAAFALSAILMFILWERTEQSEGARLLDKRGSRSVYYIASIIFISLGFLFHEVGVVTPLLIIAYLVSQEGAGSIGKIVKKSQNMLLFAPVLVYFLVRLASGSHWFSGDYSYNLIKLPFNVVGNLIGYFLLTVLGPSSFPVYSTLRIGLRENIALAIVLVLPILLIVYVAYRFISKYTSAEEKKIVVFGLLFFVVALLPFLGLGNITSRYSYLPTLGLILILALAIRKIYDYLLSYGRDIAIMSMGIIISVFSLFHIIQIQQIHGSWDTAGQKVQKFFVSIDELYSDSWSGNDLRFRFVNVPIKTGEAWIFPVGLSDALWFAFQNDNLKVYIHSSLDEAISLAGISLADRVFKFNEGGSVEEIIRYKDGFPINILSQ</sequence>
<proteinExistence type="predicted"/>
<feature type="transmembrane region" description="Helical" evidence="1">
    <location>
        <begin position="12"/>
        <end position="28"/>
    </location>
</feature>
<feature type="transmembrane region" description="Helical" evidence="1">
    <location>
        <begin position="73"/>
        <end position="94"/>
    </location>
</feature>
<feature type="transmembrane region" description="Helical" evidence="1">
    <location>
        <begin position="40"/>
        <end position="61"/>
    </location>
</feature>
<feature type="transmembrane region" description="Helical" evidence="1">
    <location>
        <begin position="956"/>
        <end position="975"/>
    </location>
</feature>
<accession>A0A1F7I956</accession>
<organism evidence="2 3">
    <name type="scientific">Candidatus Roizmanbacteria bacterium RIFCSPLOWO2_01_FULL_35_13</name>
    <dbReference type="NCBI Taxonomy" id="1802055"/>
    <lineage>
        <taxon>Bacteria</taxon>
        <taxon>Candidatus Roizmaniibacteriota</taxon>
    </lineage>
</organism>
<feature type="transmembrane region" description="Helical" evidence="1">
    <location>
        <begin position="131"/>
        <end position="152"/>
    </location>
</feature>
<feature type="transmembrane region" description="Helical" evidence="1">
    <location>
        <begin position="660"/>
        <end position="681"/>
    </location>
</feature>
<evidence type="ECO:0000313" key="2">
    <source>
        <dbReference type="EMBL" id="OGK39893.1"/>
    </source>
</evidence>
<feature type="transmembrane region" description="Helical" evidence="1">
    <location>
        <begin position="484"/>
        <end position="502"/>
    </location>
</feature>
<feature type="transmembrane region" description="Helical" evidence="1">
    <location>
        <begin position="222"/>
        <end position="251"/>
    </location>
</feature>
<feature type="transmembrane region" description="Helical" evidence="1">
    <location>
        <begin position="192"/>
        <end position="210"/>
    </location>
</feature>
<feature type="transmembrane region" description="Helical" evidence="1">
    <location>
        <begin position="710"/>
        <end position="733"/>
    </location>
</feature>
<feature type="transmembrane region" description="Helical" evidence="1">
    <location>
        <begin position="870"/>
        <end position="890"/>
    </location>
</feature>
<feature type="transmembrane region" description="Helical" evidence="1">
    <location>
        <begin position="753"/>
        <end position="784"/>
    </location>
</feature>
<dbReference type="Proteomes" id="UP000179270">
    <property type="component" value="Unassembled WGS sequence"/>
</dbReference>
<dbReference type="InterPro" id="IPR051533">
    <property type="entry name" value="WaaL-like"/>
</dbReference>
<reference evidence="2 3" key="1">
    <citation type="journal article" date="2016" name="Nat. Commun.">
        <title>Thousands of microbial genomes shed light on interconnected biogeochemical processes in an aquifer system.</title>
        <authorList>
            <person name="Anantharaman K."/>
            <person name="Brown C.T."/>
            <person name="Hug L.A."/>
            <person name="Sharon I."/>
            <person name="Castelle C.J."/>
            <person name="Probst A.J."/>
            <person name="Thomas B.C."/>
            <person name="Singh A."/>
            <person name="Wilkins M.J."/>
            <person name="Karaoz U."/>
            <person name="Brodie E.L."/>
            <person name="Williams K.H."/>
            <person name="Hubbard S.S."/>
            <person name="Banfield J.F."/>
        </authorList>
    </citation>
    <scope>NUCLEOTIDE SEQUENCE [LARGE SCALE GENOMIC DNA]</scope>
</reference>
<dbReference type="EMBL" id="MGAF01000042">
    <property type="protein sequence ID" value="OGK39893.1"/>
    <property type="molecule type" value="Genomic_DNA"/>
</dbReference>
<dbReference type="STRING" id="1802055.A3A74_05410"/>
<keyword evidence="1" id="KW-1133">Transmembrane helix</keyword>
<feature type="transmembrane region" description="Helical" evidence="1">
    <location>
        <begin position="688"/>
        <end position="704"/>
    </location>
</feature>
<feature type="transmembrane region" description="Helical" evidence="1">
    <location>
        <begin position="543"/>
        <end position="561"/>
    </location>
</feature>
<evidence type="ECO:0000313" key="3">
    <source>
        <dbReference type="Proteomes" id="UP000179270"/>
    </source>
</evidence>
<comment type="caution">
    <text evidence="2">The sequence shown here is derived from an EMBL/GenBank/DDBJ whole genome shotgun (WGS) entry which is preliminary data.</text>
</comment>
<dbReference type="PANTHER" id="PTHR37422">
    <property type="entry name" value="TEICHURONIC ACID BIOSYNTHESIS PROTEIN TUAE"/>
    <property type="match status" value="1"/>
</dbReference>
<feature type="transmembrane region" description="Helical" evidence="1">
    <location>
        <begin position="514"/>
        <end position="537"/>
    </location>
</feature>
<gene>
    <name evidence="2" type="ORF">A3A74_05410</name>
</gene>
<feature type="transmembrane region" description="Helical" evidence="1">
    <location>
        <begin position="927"/>
        <end position="944"/>
    </location>
</feature>
<feature type="transmembrane region" description="Helical" evidence="1">
    <location>
        <begin position="902"/>
        <end position="921"/>
    </location>
</feature>
<dbReference type="AlphaFoldDB" id="A0A1F7I956"/>
<keyword evidence="1" id="KW-0472">Membrane</keyword>
<evidence type="ECO:0000256" key="1">
    <source>
        <dbReference type="SAM" id="Phobius"/>
    </source>
</evidence>
<name>A0A1F7I956_9BACT</name>
<feature type="transmembrane region" description="Helical" evidence="1">
    <location>
        <begin position="804"/>
        <end position="824"/>
    </location>
</feature>
<protein>
    <submittedName>
        <fullName evidence="2">Uncharacterized protein</fullName>
    </submittedName>
</protein>